<reference evidence="2" key="1">
    <citation type="submission" date="2022-12" db="EMBL/GenBank/DDBJ databases">
        <authorList>
            <person name="Alioto T."/>
            <person name="Alioto T."/>
            <person name="Gomez Garrido J."/>
        </authorList>
    </citation>
    <scope>NUCLEOTIDE SEQUENCE</scope>
</reference>
<feature type="region of interest" description="Disordered" evidence="1">
    <location>
        <begin position="203"/>
        <end position="228"/>
    </location>
</feature>
<name>A0AA35LMX2_9SAUR</name>
<dbReference type="Proteomes" id="UP001178461">
    <property type="component" value="Chromosome 18"/>
</dbReference>
<proteinExistence type="predicted"/>
<dbReference type="AlphaFoldDB" id="A0AA35LMX2"/>
<dbReference type="EMBL" id="OX395144">
    <property type="protein sequence ID" value="CAI5799230.1"/>
    <property type="molecule type" value="Genomic_DNA"/>
</dbReference>
<evidence type="ECO:0000313" key="3">
    <source>
        <dbReference type="Proteomes" id="UP001178461"/>
    </source>
</evidence>
<feature type="region of interest" description="Disordered" evidence="1">
    <location>
        <begin position="1"/>
        <end position="20"/>
    </location>
</feature>
<keyword evidence="3" id="KW-1185">Reference proteome</keyword>
<sequence>MEEELGWDAAGEDGARPAPQKWTPCQEVVDYWKRACRTCLSLRQRRTLMSFCPRPTLPDQSHETPALNADIASLGVAPQQRPELVEARKLGWLQDEVLDTLAPAMSIYEMAEEALEKRVPVDPLELRESAQRLLRLLGSLSARLTLHRRVKVLRAINPRLQSICSKMTSRNCNGMLFGEDKVQLLKELLARFPQLTQNNTTYKRTRTQRRRSKVCSGQPPQGAGTQGGGMLCFKEEFQQTDTVSQGIWAGTDSSLPETQQDHALNWSDFGS</sequence>
<organism evidence="2 3">
    <name type="scientific">Podarcis lilfordi</name>
    <name type="common">Lilford's wall lizard</name>
    <dbReference type="NCBI Taxonomy" id="74358"/>
    <lineage>
        <taxon>Eukaryota</taxon>
        <taxon>Metazoa</taxon>
        <taxon>Chordata</taxon>
        <taxon>Craniata</taxon>
        <taxon>Vertebrata</taxon>
        <taxon>Euteleostomi</taxon>
        <taxon>Lepidosauria</taxon>
        <taxon>Squamata</taxon>
        <taxon>Bifurcata</taxon>
        <taxon>Unidentata</taxon>
        <taxon>Episquamata</taxon>
        <taxon>Laterata</taxon>
        <taxon>Lacertibaenia</taxon>
        <taxon>Lacertidae</taxon>
        <taxon>Podarcis</taxon>
    </lineage>
</organism>
<gene>
    <name evidence="2" type="ORF">PODLI_1B005992</name>
</gene>
<feature type="compositionally biased region" description="Basic residues" evidence="1">
    <location>
        <begin position="203"/>
        <end position="213"/>
    </location>
</feature>
<feature type="region of interest" description="Disordered" evidence="1">
    <location>
        <begin position="248"/>
        <end position="271"/>
    </location>
</feature>
<accession>A0AA35LMX2</accession>
<evidence type="ECO:0000256" key="1">
    <source>
        <dbReference type="SAM" id="MobiDB-lite"/>
    </source>
</evidence>
<protein>
    <submittedName>
        <fullName evidence="2">Uncharacterized protein</fullName>
    </submittedName>
</protein>
<evidence type="ECO:0000313" key="2">
    <source>
        <dbReference type="EMBL" id="CAI5799230.1"/>
    </source>
</evidence>